<dbReference type="Pfam" id="PF20077">
    <property type="entry name" value="CcmD_alt"/>
    <property type="match status" value="1"/>
</dbReference>
<feature type="transmembrane region" description="Helical" evidence="1">
    <location>
        <begin position="36"/>
        <end position="56"/>
    </location>
</feature>
<evidence type="ECO:0000313" key="4">
    <source>
        <dbReference type="Proteomes" id="UP001597118"/>
    </source>
</evidence>
<accession>A0ABW4IFA0</accession>
<name>A0ABW4IFA0_9SPHI</name>
<reference evidence="4" key="1">
    <citation type="journal article" date="2019" name="Int. J. Syst. Evol. Microbiol.">
        <title>The Global Catalogue of Microorganisms (GCM) 10K type strain sequencing project: providing services to taxonomists for standard genome sequencing and annotation.</title>
        <authorList>
            <consortium name="The Broad Institute Genomics Platform"/>
            <consortium name="The Broad Institute Genome Sequencing Center for Infectious Disease"/>
            <person name="Wu L."/>
            <person name="Ma J."/>
        </authorList>
    </citation>
    <scope>NUCLEOTIDE SEQUENCE [LARGE SCALE GENOMIC DNA]</scope>
    <source>
        <strain evidence="4">CCUG 53762</strain>
    </source>
</reference>
<dbReference type="RefSeq" id="WP_379663520.1">
    <property type="nucleotide sequence ID" value="NZ_JBHUDG010000042.1"/>
</dbReference>
<proteinExistence type="predicted"/>
<keyword evidence="4" id="KW-1185">Reference proteome</keyword>
<evidence type="ECO:0000313" key="3">
    <source>
        <dbReference type="EMBL" id="MFD1631152.1"/>
    </source>
</evidence>
<comment type="caution">
    <text evidence="3">The sequence shown here is derived from an EMBL/GenBank/DDBJ whole genome shotgun (WGS) entry which is preliminary data.</text>
</comment>
<evidence type="ECO:0000256" key="1">
    <source>
        <dbReference type="SAM" id="Phobius"/>
    </source>
</evidence>
<keyword evidence="1" id="KW-0472">Membrane</keyword>
<dbReference type="EMBL" id="JBHUDG010000042">
    <property type="protein sequence ID" value="MFD1631152.1"/>
    <property type="molecule type" value="Genomic_DNA"/>
</dbReference>
<protein>
    <submittedName>
        <fullName evidence="3">CcmD family protein</fullName>
    </submittedName>
</protein>
<feature type="signal peptide" evidence="2">
    <location>
        <begin position="1"/>
        <end position="20"/>
    </location>
</feature>
<sequence>MIKKIFLFLFISLISLTTFADGHVEMADELRSSGKIYVVVAVITVLFIGLFIYLFSIDRKISKIEKDK</sequence>
<keyword evidence="1" id="KW-0812">Transmembrane</keyword>
<keyword evidence="1" id="KW-1133">Transmembrane helix</keyword>
<feature type="chain" id="PRO_5045379436" evidence="2">
    <location>
        <begin position="21"/>
        <end position="68"/>
    </location>
</feature>
<dbReference type="Proteomes" id="UP001597118">
    <property type="component" value="Unassembled WGS sequence"/>
</dbReference>
<evidence type="ECO:0000256" key="2">
    <source>
        <dbReference type="SAM" id="SignalP"/>
    </source>
</evidence>
<keyword evidence="2" id="KW-0732">Signal</keyword>
<organism evidence="3 4">
    <name type="scientific">Pseudopedobacter beijingensis</name>
    <dbReference type="NCBI Taxonomy" id="1207056"/>
    <lineage>
        <taxon>Bacteria</taxon>
        <taxon>Pseudomonadati</taxon>
        <taxon>Bacteroidota</taxon>
        <taxon>Sphingobacteriia</taxon>
        <taxon>Sphingobacteriales</taxon>
        <taxon>Sphingobacteriaceae</taxon>
        <taxon>Pseudopedobacter</taxon>
    </lineage>
</organism>
<gene>
    <name evidence="3" type="ORF">ACFSAH_14850</name>
</gene>